<feature type="compositionally biased region" description="Basic and acidic residues" evidence="6">
    <location>
        <begin position="158"/>
        <end position="169"/>
    </location>
</feature>
<dbReference type="Proteomes" id="UP000279236">
    <property type="component" value="Unassembled WGS sequence"/>
</dbReference>
<keyword evidence="4" id="KW-0472">Membrane</keyword>
<proteinExistence type="predicted"/>
<dbReference type="InterPro" id="IPR012919">
    <property type="entry name" value="SUN_dom"/>
</dbReference>
<feature type="domain" description="SUN" evidence="7">
    <location>
        <begin position="681"/>
        <end position="868"/>
    </location>
</feature>
<reference evidence="8 9" key="1">
    <citation type="submission" date="2018-11" db="EMBL/GenBank/DDBJ databases">
        <title>Genome sequence of Apiotrichum porosum DSM 27194.</title>
        <authorList>
            <person name="Aliyu H."/>
            <person name="Gorte O."/>
            <person name="Ochsenreither K."/>
        </authorList>
    </citation>
    <scope>NUCLEOTIDE SEQUENCE [LARGE SCALE GENOMIC DNA]</scope>
    <source>
        <strain evidence="8 9">DSM 27194</strain>
    </source>
</reference>
<dbReference type="STRING" id="105984.A0A427XNG1"/>
<feature type="compositionally biased region" description="Polar residues" evidence="6">
    <location>
        <begin position="138"/>
        <end position="154"/>
    </location>
</feature>
<dbReference type="PANTHER" id="PTHR12911">
    <property type="entry name" value="SAD1/UNC-84-LIKE PROTEIN-RELATED"/>
    <property type="match status" value="1"/>
</dbReference>
<feature type="compositionally biased region" description="Basic and acidic residues" evidence="6">
    <location>
        <begin position="298"/>
        <end position="310"/>
    </location>
</feature>
<dbReference type="PANTHER" id="PTHR12911:SF8">
    <property type="entry name" value="KLAROID PROTEIN-RELATED"/>
    <property type="match status" value="1"/>
</dbReference>
<evidence type="ECO:0000259" key="7">
    <source>
        <dbReference type="PROSITE" id="PS51469"/>
    </source>
</evidence>
<feature type="region of interest" description="Disordered" evidence="6">
    <location>
        <begin position="1"/>
        <end position="45"/>
    </location>
</feature>
<dbReference type="Gene3D" id="1.20.5.340">
    <property type="match status" value="1"/>
</dbReference>
<evidence type="ECO:0000313" key="8">
    <source>
        <dbReference type="EMBL" id="RSH80426.1"/>
    </source>
</evidence>
<dbReference type="Gene3D" id="2.60.120.260">
    <property type="entry name" value="Galactose-binding domain-like"/>
    <property type="match status" value="1"/>
</dbReference>
<comment type="subcellular location">
    <subcellularLocation>
        <location evidence="1">Membrane</location>
    </subcellularLocation>
</comment>
<feature type="region of interest" description="Disordered" evidence="6">
    <location>
        <begin position="130"/>
        <end position="238"/>
    </location>
</feature>
<gene>
    <name evidence="8" type="ORF">EHS24_009004</name>
</gene>
<evidence type="ECO:0000313" key="9">
    <source>
        <dbReference type="Proteomes" id="UP000279236"/>
    </source>
</evidence>
<dbReference type="PROSITE" id="PS51469">
    <property type="entry name" value="SUN"/>
    <property type="match status" value="1"/>
</dbReference>
<accession>A0A427XNG1</accession>
<dbReference type="Pfam" id="PF07738">
    <property type="entry name" value="Sad1_UNC"/>
    <property type="match status" value="1"/>
</dbReference>
<protein>
    <recommendedName>
        <fullName evidence="7">SUN domain-containing protein</fullName>
    </recommendedName>
</protein>
<feature type="compositionally biased region" description="Low complexity" evidence="6">
    <location>
        <begin position="82"/>
        <end position="95"/>
    </location>
</feature>
<organism evidence="8 9">
    <name type="scientific">Apiotrichum porosum</name>
    <dbReference type="NCBI Taxonomy" id="105984"/>
    <lineage>
        <taxon>Eukaryota</taxon>
        <taxon>Fungi</taxon>
        <taxon>Dikarya</taxon>
        <taxon>Basidiomycota</taxon>
        <taxon>Agaricomycotina</taxon>
        <taxon>Tremellomycetes</taxon>
        <taxon>Trichosporonales</taxon>
        <taxon>Trichosporonaceae</taxon>
        <taxon>Apiotrichum</taxon>
    </lineage>
</organism>
<feature type="coiled-coil region" evidence="5">
    <location>
        <begin position="453"/>
        <end position="508"/>
    </location>
</feature>
<feature type="compositionally biased region" description="Low complexity" evidence="6">
    <location>
        <begin position="170"/>
        <end position="179"/>
    </location>
</feature>
<keyword evidence="2" id="KW-0812">Transmembrane</keyword>
<evidence type="ECO:0000256" key="2">
    <source>
        <dbReference type="ARBA" id="ARBA00022692"/>
    </source>
</evidence>
<keyword evidence="9" id="KW-1185">Reference proteome</keyword>
<sequence>MAPPRRTANGSTTTLKFTGASPARSVTGKSARSQTRDAEYDSSCSFNGSRVILDPSIYGIQNTSVKRSLVVHHSPPPPSGPPHSSMRSPLRSPGLLSPPPGPFREMSPAEKLQDVARAVSPVSFFLREPLNDDDSFMNGGNPSFSSLGNSSGDASYSYREEDAIVDRSKAAQASSSKPKALPRQRKYARAEDMPWRPQEDADDSDEGGGAGVVASGALAGRSATRGTRAEKGKGYLGTGELGIKRRNRKSVNYNEADSANEEEDGFQRQATPMVELTPVNGLGLRSPTPVGSNYIRGASRDPMDRRSREPTAGRVMATNITLAAAESNRAAVEFVGDLLNSLHSMGRKVQKKVVGAFVALALALRVVWLYSVTPSSPTYHAPIAPPSSMDELVARLTSIEHALSELSVVSDTREAAGNKAALGINDRVHGLESAVADGHRTFEARTGENSRDVRNMRDTISQLKGELSDVTSRIAKHDGEIKNVDRDIQQLKTRVGAVERDVRAALDDGRLRSALERILPTWMPVRTDSKNQDIVDPLFWAELKKVFVGQGEVESTVRRMISDGHKTPKQGVFSSDEAEHKLSELADRLFQKHANEFVAIRRNEFIELVEQQVGTLRDELQAVRDRTVAHPAAPHAPSSVTIKTAKGQDITSTLQALVDAALLKYSKDTIALPDYALFTAGGRVIPSATSDTLVLQQPSRFSKWMKGDKNVEGRQPATALHPDNAVGSCWPFNGPKGQLGVLLARRVVVKALTVEHAPMELALDMSTAPKEIEVWATVEGEENQAKAQQYLANGGDQKASSIPQTADRILLTTITYDASSSAPIQTFPVPAEITDYGIDTGIVIFRVESNWGGDFTCLYRVRVHGDVAVAREQTE</sequence>
<dbReference type="GeneID" id="39593547"/>
<evidence type="ECO:0000256" key="3">
    <source>
        <dbReference type="ARBA" id="ARBA00022989"/>
    </source>
</evidence>
<dbReference type="RefSeq" id="XP_028475373.1">
    <property type="nucleotide sequence ID" value="XM_028624301.1"/>
</dbReference>
<dbReference type="GO" id="GO:0034993">
    <property type="term" value="C:meiotic nuclear membrane microtubule tethering complex"/>
    <property type="evidence" value="ECO:0007669"/>
    <property type="project" value="TreeGrafter"/>
</dbReference>
<dbReference type="AlphaFoldDB" id="A0A427XNG1"/>
<comment type="caution">
    <text evidence="8">The sequence shown here is derived from an EMBL/GenBank/DDBJ whole genome shotgun (WGS) entry which is preliminary data.</text>
</comment>
<dbReference type="GO" id="GO:0043495">
    <property type="term" value="F:protein-membrane adaptor activity"/>
    <property type="evidence" value="ECO:0007669"/>
    <property type="project" value="TreeGrafter"/>
</dbReference>
<dbReference type="InterPro" id="IPR045119">
    <property type="entry name" value="SUN1-5"/>
</dbReference>
<evidence type="ECO:0000256" key="4">
    <source>
        <dbReference type="ARBA" id="ARBA00023136"/>
    </source>
</evidence>
<feature type="region of interest" description="Disordered" evidence="6">
    <location>
        <begin position="68"/>
        <end position="107"/>
    </location>
</feature>
<evidence type="ECO:0000256" key="5">
    <source>
        <dbReference type="SAM" id="Coils"/>
    </source>
</evidence>
<keyword evidence="3" id="KW-1133">Transmembrane helix</keyword>
<dbReference type="OrthoDB" id="342281at2759"/>
<evidence type="ECO:0000256" key="6">
    <source>
        <dbReference type="SAM" id="MobiDB-lite"/>
    </source>
</evidence>
<dbReference type="EMBL" id="RSCE01000008">
    <property type="protein sequence ID" value="RSH80426.1"/>
    <property type="molecule type" value="Genomic_DNA"/>
</dbReference>
<evidence type="ECO:0000256" key="1">
    <source>
        <dbReference type="ARBA" id="ARBA00004370"/>
    </source>
</evidence>
<feature type="region of interest" description="Disordered" evidence="6">
    <location>
        <begin position="279"/>
        <end position="310"/>
    </location>
</feature>
<feature type="compositionally biased region" description="Basic and acidic residues" evidence="6">
    <location>
        <begin position="188"/>
        <end position="199"/>
    </location>
</feature>
<name>A0A427XNG1_9TREE</name>
<keyword evidence="5" id="KW-0175">Coiled coil</keyword>